<evidence type="ECO:0000313" key="3">
    <source>
        <dbReference type="EMBL" id="CAG9118330.1"/>
    </source>
</evidence>
<organism evidence="4 6">
    <name type="scientific">Bursaphelenchus xylophilus</name>
    <name type="common">Pinewood nematode worm</name>
    <name type="synonym">Aphelenchoides xylophilus</name>
    <dbReference type="NCBI Taxonomy" id="6326"/>
    <lineage>
        <taxon>Eukaryota</taxon>
        <taxon>Metazoa</taxon>
        <taxon>Ecdysozoa</taxon>
        <taxon>Nematoda</taxon>
        <taxon>Chromadorea</taxon>
        <taxon>Rhabditida</taxon>
        <taxon>Tylenchina</taxon>
        <taxon>Tylenchomorpha</taxon>
        <taxon>Aphelenchoidea</taxon>
        <taxon>Aphelenchoididae</taxon>
        <taxon>Bursaphelenchus</taxon>
    </lineage>
</organism>
<dbReference type="EMBL" id="CAJFDI010000004">
    <property type="protein sequence ID" value="CAD5227911.1"/>
    <property type="molecule type" value="Genomic_DNA"/>
</dbReference>
<reference evidence="6" key="1">
    <citation type="submission" date="2016-11" db="UniProtKB">
        <authorList>
            <consortium name="WormBaseParasite"/>
        </authorList>
    </citation>
    <scope>IDENTIFICATION</scope>
</reference>
<sequence length="168" mass="19431">MVSSTVALAFLLISCGTAQYANYNYNHNYYGNYYQHHPGSYYNYYGQRSYYYPPYTNYYGPQRYHYPYYSSYYSQPASSGYSGSSTYSSGKSGVLLGNEMAGMWLVCHNSLLISRYFWCEFGFLSSDKSSMARNRVFAREWLSHGERRDWVQAFNGGDIEGSPAFEKP</sequence>
<reference evidence="3" key="2">
    <citation type="submission" date="2020-08" db="EMBL/GenBank/DDBJ databases">
        <authorList>
            <person name="Kikuchi T."/>
        </authorList>
    </citation>
    <scope>NUCLEOTIDE SEQUENCE</scope>
    <source>
        <strain evidence="2">Ka4C1</strain>
    </source>
</reference>
<dbReference type="AlphaFoldDB" id="A0A1I7RMA3"/>
<protein>
    <submittedName>
        <fullName evidence="2">(pine wood nematode) hypothetical protein</fullName>
    </submittedName>
</protein>
<proteinExistence type="predicted"/>
<gene>
    <name evidence="2" type="ORF">BXYJ_LOCUS10186</name>
</gene>
<dbReference type="Proteomes" id="UP000095284">
    <property type="component" value="Unplaced"/>
</dbReference>
<dbReference type="Proteomes" id="UP000582659">
    <property type="component" value="Unassembled WGS sequence"/>
</dbReference>
<keyword evidence="1" id="KW-0732">Signal</keyword>
<dbReference type="EMBL" id="CAJFCV020000004">
    <property type="protein sequence ID" value="CAG9118330.1"/>
    <property type="molecule type" value="Genomic_DNA"/>
</dbReference>
<evidence type="ECO:0000313" key="4">
    <source>
        <dbReference type="Proteomes" id="UP000095284"/>
    </source>
</evidence>
<keyword evidence="5" id="KW-1185">Reference proteome</keyword>
<dbReference type="Proteomes" id="UP000659654">
    <property type="component" value="Unassembled WGS sequence"/>
</dbReference>
<feature type="signal peptide" evidence="1">
    <location>
        <begin position="1"/>
        <end position="18"/>
    </location>
</feature>
<evidence type="ECO:0000313" key="5">
    <source>
        <dbReference type="Proteomes" id="UP000659654"/>
    </source>
</evidence>
<feature type="chain" id="PRO_5035399442" evidence="1">
    <location>
        <begin position="19"/>
        <end position="168"/>
    </location>
</feature>
<accession>A0A1I7RMA3</accession>
<evidence type="ECO:0000313" key="6">
    <source>
        <dbReference type="WBParaSite" id="BXY_0183800.1"/>
    </source>
</evidence>
<evidence type="ECO:0000256" key="1">
    <source>
        <dbReference type="SAM" id="SignalP"/>
    </source>
</evidence>
<evidence type="ECO:0000313" key="2">
    <source>
        <dbReference type="EMBL" id="CAD5227911.1"/>
    </source>
</evidence>
<name>A0A1I7RMA3_BURXY</name>
<dbReference type="WBParaSite" id="BXY_0183800.1">
    <property type="protein sequence ID" value="BXY_0183800.1"/>
    <property type="gene ID" value="BXY_0183800"/>
</dbReference>